<dbReference type="RefSeq" id="WP_378220134.1">
    <property type="nucleotide sequence ID" value="NZ_JBHRTK010000010.1"/>
</dbReference>
<dbReference type="SMART" id="SM00966">
    <property type="entry name" value="SpoVT_AbrB"/>
    <property type="match status" value="1"/>
</dbReference>
<protein>
    <submittedName>
        <fullName evidence="2">AbrB/MazE/SpoVT family DNA-binding domain-containing protein</fullName>
    </submittedName>
</protein>
<sequence length="76" mass="8895">MRVAKWGNSLAVRIPGAVVEALELREGDEIELRAVDWRELDLVRRPTREDLIGRLREYRGMLPSDFKFDREDANAR</sequence>
<feature type="domain" description="SpoVT-AbrB" evidence="1">
    <location>
        <begin position="4"/>
        <end position="50"/>
    </location>
</feature>
<dbReference type="InterPro" id="IPR007159">
    <property type="entry name" value="SpoVT-AbrB_dom"/>
</dbReference>
<keyword evidence="2" id="KW-0238">DNA-binding</keyword>
<dbReference type="Gene3D" id="2.10.260.10">
    <property type="match status" value="1"/>
</dbReference>
<comment type="caution">
    <text evidence="2">The sequence shown here is derived from an EMBL/GenBank/DDBJ whole genome shotgun (WGS) entry which is preliminary data.</text>
</comment>
<evidence type="ECO:0000259" key="1">
    <source>
        <dbReference type="SMART" id="SM00966"/>
    </source>
</evidence>
<dbReference type="SUPFAM" id="SSF89447">
    <property type="entry name" value="AbrB/MazE/MraZ-like"/>
    <property type="match status" value="1"/>
</dbReference>
<evidence type="ECO:0000313" key="2">
    <source>
        <dbReference type="EMBL" id="MFC3206321.1"/>
    </source>
</evidence>
<dbReference type="Pfam" id="PF04014">
    <property type="entry name" value="MazE_antitoxin"/>
    <property type="match status" value="1"/>
</dbReference>
<proteinExistence type="predicted"/>
<dbReference type="GO" id="GO:0003677">
    <property type="term" value="F:DNA binding"/>
    <property type="evidence" value="ECO:0007669"/>
    <property type="project" value="UniProtKB-KW"/>
</dbReference>
<name>A0ABV7KBF7_9HYPH</name>
<reference evidence="3" key="1">
    <citation type="journal article" date="2019" name="Int. J. Syst. Evol. Microbiol.">
        <title>The Global Catalogue of Microorganisms (GCM) 10K type strain sequencing project: providing services to taxonomists for standard genome sequencing and annotation.</title>
        <authorList>
            <consortium name="The Broad Institute Genomics Platform"/>
            <consortium name="The Broad Institute Genome Sequencing Center for Infectious Disease"/>
            <person name="Wu L."/>
            <person name="Ma J."/>
        </authorList>
    </citation>
    <scope>NUCLEOTIDE SEQUENCE [LARGE SCALE GENOMIC DNA]</scope>
    <source>
        <strain evidence="3">KCTC 52165</strain>
    </source>
</reference>
<accession>A0ABV7KBF7</accession>
<organism evidence="2 3">
    <name type="scientific">Aquamicrobium soli</name>
    <dbReference type="NCBI Taxonomy" id="1811518"/>
    <lineage>
        <taxon>Bacteria</taxon>
        <taxon>Pseudomonadati</taxon>
        <taxon>Pseudomonadota</taxon>
        <taxon>Alphaproteobacteria</taxon>
        <taxon>Hyphomicrobiales</taxon>
        <taxon>Phyllobacteriaceae</taxon>
        <taxon>Aquamicrobium</taxon>
    </lineage>
</organism>
<dbReference type="InterPro" id="IPR037914">
    <property type="entry name" value="SpoVT-AbrB_sf"/>
</dbReference>
<dbReference type="Proteomes" id="UP001595583">
    <property type="component" value="Unassembled WGS sequence"/>
</dbReference>
<gene>
    <name evidence="2" type="ORF">ACFOHJ_08875</name>
</gene>
<dbReference type="EMBL" id="JBHRTK010000010">
    <property type="protein sequence ID" value="MFC3206321.1"/>
    <property type="molecule type" value="Genomic_DNA"/>
</dbReference>
<evidence type="ECO:0000313" key="3">
    <source>
        <dbReference type="Proteomes" id="UP001595583"/>
    </source>
</evidence>
<keyword evidence="3" id="KW-1185">Reference proteome</keyword>